<feature type="signal peptide" evidence="1">
    <location>
        <begin position="1"/>
        <end position="18"/>
    </location>
</feature>
<keyword evidence="1" id="KW-0732">Signal</keyword>
<accession>A0AAW0BSA8</accession>
<name>A0AAW0BSA8_9AGAR</name>
<evidence type="ECO:0000313" key="2">
    <source>
        <dbReference type="EMBL" id="KAK7029742.1"/>
    </source>
</evidence>
<evidence type="ECO:0008006" key="4">
    <source>
        <dbReference type="Google" id="ProtNLM"/>
    </source>
</evidence>
<sequence length="371" mass="39408">MRFSTCFFSLLLVVPSLALPSPRAFKTIVVNSTTNVELSYIDSGAPAGAATYPTIFAIHGIIFSNLVFQKLMDSASSLGVRVVGINRRPFPGSTPFTDAELNVIYTGGSGTAERQAELDARGHELGTFIANFITQFNLPRLSADGKTGGAVLLGWSLGAPFALAAVSAAGSLPPATLATLSANLRSIIVYEPAPLAIGLPTPSQNWNPLVDSTIPADLQLEAFGQWVTAYFDNNIANRNLDDLAWVVTSPSHTPTLYTIAAAGKLDAMQELGADAQTDLPFIFNFASELLGSYRNALFDANTAATFPKLKRSVLCGTKTAAFGVNGFWAIQDDQAANVPQASIAYKMMDGTNHLAIWDNPTTIINTVKSLV</sequence>
<protein>
    <recommendedName>
        <fullName evidence="4">AB hydrolase-1 domain-containing protein</fullName>
    </recommendedName>
</protein>
<dbReference type="Gene3D" id="3.40.50.1820">
    <property type="entry name" value="alpha/beta hydrolase"/>
    <property type="match status" value="1"/>
</dbReference>
<gene>
    <name evidence="2" type="ORF">R3P38DRAFT_2930910</name>
</gene>
<dbReference type="EMBL" id="JAWWNJ010000026">
    <property type="protein sequence ID" value="KAK7029742.1"/>
    <property type="molecule type" value="Genomic_DNA"/>
</dbReference>
<comment type="caution">
    <text evidence="2">The sequence shown here is derived from an EMBL/GenBank/DDBJ whole genome shotgun (WGS) entry which is preliminary data.</text>
</comment>
<keyword evidence="3" id="KW-1185">Reference proteome</keyword>
<evidence type="ECO:0000256" key="1">
    <source>
        <dbReference type="SAM" id="SignalP"/>
    </source>
</evidence>
<dbReference type="AlphaFoldDB" id="A0AAW0BSA8"/>
<dbReference type="Proteomes" id="UP001362999">
    <property type="component" value="Unassembled WGS sequence"/>
</dbReference>
<dbReference type="InterPro" id="IPR029058">
    <property type="entry name" value="AB_hydrolase_fold"/>
</dbReference>
<reference evidence="2 3" key="1">
    <citation type="journal article" date="2024" name="J Genomics">
        <title>Draft genome sequencing and assembly of Favolaschia claudopus CIRM-BRFM 2984 isolated from oak limbs.</title>
        <authorList>
            <person name="Navarro D."/>
            <person name="Drula E."/>
            <person name="Chaduli D."/>
            <person name="Cazenave R."/>
            <person name="Ahrendt S."/>
            <person name="Wang J."/>
            <person name="Lipzen A."/>
            <person name="Daum C."/>
            <person name="Barry K."/>
            <person name="Grigoriev I.V."/>
            <person name="Favel A."/>
            <person name="Rosso M.N."/>
            <person name="Martin F."/>
        </authorList>
    </citation>
    <scope>NUCLEOTIDE SEQUENCE [LARGE SCALE GENOMIC DNA]</scope>
    <source>
        <strain evidence="2 3">CIRM-BRFM 2984</strain>
    </source>
</reference>
<dbReference type="SUPFAM" id="SSF53474">
    <property type="entry name" value="alpha/beta-Hydrolases"/>
    <property type="match status" value="1"/>
</dbReference>
<proteinExistence type="predicted"/>
<feature type="chain" id="PRO_5043317544" description="AB hydrolase-1 domain-containing protein" evidence="1">
    <location>
        <begin position="19"/>
        <end position="371"/>
    </location>
</feature>
<organism evidence="2 3">
    <name type="scientific">Favolaschia claudopus</name>
    <dbReference type="NCBI Taxonomy" id="2862362"/>
    <lineage>
        <taxon>Eukaryota</taxon>
        <taxon>Fungi</taxon>
        <taxon>Dikarya</taxon>
        <taxon>Basidiomycota</taxon>
        <taxon>Agaricomycotina</taxon>
        <taxon>Agaricomycetes</taxon>
        <taxon>Agaricomycetidae</taxon>
        <taxon>Agaricales</taxon>
        <taxon>Marasmiineae</taxon>
        <taxon>Mycenaceae</taxon>
        <taxon>Favolaschia</taxon>
    </lineage>
</organism>
<evidence type="ECO:0000313" key="3">
    <source>
        <dbReference type="Proteomes" id="UP001362999"/>
    </source>
</evidence>